<dbReference type="AlphaFoldDB" id="A0A8N1SAM9"/>
<gene>
    <name evidence="2" type="primary">LOC105434265</name>
</gene>
<name>A0A8N1SAM9_9HYME</name>
<accession>A0A8N1SAM9</accession>
<dbReference type="RefSeq" id="XP_025075914.1">
    <property type="nucleotide sequence ID" value="XM_025220129.1"/>
</dbReference>
<dbReference type="Proteomes" id="UP000504615">
    <property type="component" value="Unplaced"/>
</dbReference>
<reference evidence="2" key="1">
    <citation type="submission" date="2025-08" db="UniProtKB">
        <authorList>
            <consortium name="RefSeq"/>
        </authorList>
    </citation>
    <scope>IDENTIFICATION</scope>
</reference>
<organism evidence="1 2">
    <name type="scientific">Pogonomyrmex barbatus</name>
    <name type="common">red harvester ant</name>
    <dbReference type="NCBI Taxonomy" id="144034"/>
    <lineage>
        <taxon>Eukaryota</taxon>
        <taxon>Metazoa</taxon>
        <taxon>Ecdysozoa</taxon>
        <taxon>Arthropoda</taxon>
        <taxon>Hexapoda</taxon>
        <taxon>Insecta</taxon>
        <taxon>Pterygota</taxon>
        <taxon>Neoptera</taxon>
        <taxon>Endopterygota</taxon>
        <taxon>Hymenoptera</taxon>
        <taxon>Apocrita</taxon>
        <taxon>Aculeata</taxon>
        <taxon>Formicoidea</taxon>
        <taxon>Formicidae</taxon>
        <taxon>Myrmicinae</taxon>
        <taxon>Pogonomyrmex</taxon>
    </lineage>
</organism>
<proteinExistence type="predicted"/>
<evidence type="ECO:0000313" key="1">
    <source>
        <dbReference type="Proteomes" id="UP000504615"/>
    </source>
</evidence>
<keyword evidence="1" id="KW-1185">Reference proteome</keyword>
<protein>
    <submittedName>
        <fullName evidence="2">Uncharacterized protein LOC105434265 isoform X1</fullName>
    </submittedName>
</protein>
<evidence type="ECO:0000313" key="2">
    <source>
        <dbReference type="RefSeq" id="XP_025075914.1"/>
    </source>
</evidence>
<dbReference type="GeneID" id="105434265"/>
<sequence length="124" mass="14429">MNVETYIPADSCATQVIYVQAEPTRQVIHDGKTFTQLRCNTDTWTFDGNYHHNTVAHDEINDRHEGIIGRLAEMQPKKGNNGKIQERLICIEIGLNTMNHEIMVDILMKIYKYNIQKETMDMFK</sequence>